<reference evidence="2" key="1">
    <citation type="submission" date="2021-02" db="EMBL/GenBank/DDBJ databases">
        <authorList>
            <person name="Nowell W R."/>
        </authorList>
    </citation>
    <scope>NUCLEOTIDE SEQUENCE</scope>
</reference>
<dbReference type="EMBL" id="CAJNOK010011926">
    <property type="protein sequence ID" value="CAF1151727.1"/>
    <property type="molecule type" value="Genomic_DNA"/>
</dbReference>
<protein>
    <submittedName>
        <fullName evidence="2">Uncharacterized protein</fullName>
    </submittedName>
</protein>
<dbReference type="AlphaFoldDB" id="A0A815W8G1"/>
<evidence type="ECO:0000313" key="1">
    <source>
        <dbReference type="EMBL" id="CAF1151727.1"/>
    </source>
</evidence>
<name>A0A815W8G1_9BILA</name>
<evidence type="ECO:0000313" key="3">
    <source>
        <dbReference type="EMBL" id="CAF3959626.1"/>
    </source>
</evidence>
<keyword evidence="5" id="KW-1185">Reference proteome</keyword>
<evidence type="ECO:0000313" key="5">
    <source>
        <dbReference type="Proteomes" id="UP000663829"/>
    </source>
</evidence>
<accession>A0A815W8G1</accession>
<organism evidence="2 5">
    <name type="scientific">Didymodactylos carnosus</name>
    <dbReference type="NCBI Taxonomy" id="1234261"/>
    <lineage>
        <taxon>Eukaryota</taxon>
        <taxon>Metazoa</taxon>
        <taxon>Spiralia</taxon>
        <taxon>Gnathifera</taxon>
        <taxon>Rotifera</taxon>
        <taxon>Eurotatoria</taxon>
        <taxon>Bdelloidea</taxon>
        <taxon>Philodinida</taxon>
        <taxon>Philodinidae</taxon>
        <taxon>Didymodactylos</taxon>
    </lineage>
</organism>
<dbReference type="EMBL" id="CAJNOQ010025744">
    <property type="protein sequence ID" value="CAF1540005.1"/>
    <property type="molecule type" value="Genomic_DNA"/>
</dbReference>
<dbReference type="Proteomes" id="UP000663829">
    <property type="component" value="Unassembled WGS sequence"/>
</dbReference>
<dbReference type="EMBL" id="CAJOBC010091372">
    <property type="protein sequence ID" value="CAF4400239.1"/>
    <property type="molecule type" value="Genomic_DNA"/>
</dbReference>
<dbReference type="Proteomes" id="UP000681722">
    <property type="component" value="Unassembled WGS sequence"/>
</dbReference>
<sequence>MYTRLKLLQNKQQDVSTVIHLYLAQQMSSDERLQLENSVDHLISTMSLSTSIDRIGARFLLGDNSRVIHDMHPVFFQITADSQLENVKPFANISGESAIDNGQKILFMLGSIFRLDSIRKEGYVTLVKMTICSDDNHDCQTLFQHMRQEIGEENTLLTPGTVLGKSGRLDQAELFYFEMLKALPVDDDRIENCY</sequence>
<gene>
    <name evidence="2" type="ORF">GPM918_LOCUS38574</name>
    <name evidence="1" type="ORF">OVA965_LOCUS21637</name>
    <name evidence="4" type="ORF">SRO942_LOCUS39405</name>
    <name evidence="3" type="ORF">TMI583_LOCUS22342</name>
</gene>
<dbReference type="Proteomes" id="UP000677228">
    <property type="component" value="Unassembled WGS sequence"/>
</dbReference>
<dbReference type="OrthoDB" id="10578911at2759"/>
<evidence type="ECO:0000313" key="2">
    <source>
        <dbReference type="EMBL" id="CAF1540005.1"/>
    </source>
</evidence>
<dbReference type="Proteomes" id="UP000682733">
    <property type="component" value="Unassembled WGS sequence"/>
</dbReference>
<proteinExistence type="predicted"/>
<evidence type="ECO:0000313" key="4">
    <source>
        <dbReference type="EMBL" id="CAF4400239.1"/>
    </source>
</evidence>
<dbReference type="EMBL" id="CAJOBA010031472">
    <property type="protein sequence ID" value="CAF3959626.1"/>
    <property type="molecule type" value="Genomic_DNA"/>
</dbReference>
<comment type="caution">
    <text evidence="2">The sequence shown here is derived from an EMBL/GenBank/DDBJ whole genome shotgun (WGS) entry which is preliminary data.</text>
</comment>